<evidence type="ECO:0000259" key="2">
    <source>
        <dbReference type="PROSITE" id="PS50835"/>
    </source>
</evidence>
<dbReference type="FunFam" id="2.60.40.10:FF:000129">
    <property type="entry name" value="CLUMA_CG018772, isoform A"/>
    <property type="match status" value="1"/>
</dbReference>
<evidence type="ECO:0000256" key="1">
    <source>
        <dbReference type="SAM" id="SignalP"/>
    </source>
</evidence>
<dbReference type="PANTHER" id="PTHR23279">
    <property type="entry name" value="DEFECTIVE PROBOSCIS EXTENSION RESPONSE DPR -RELATED"/>
    <property type="match status" value="1"/>
</dbReference>
<dbReference type="Pfam" id="PF07686">
    <property type="entry name" value="V-set"/>
    <property type="match status" value="1"/>
</dbReference>
<feature type="signal peptide" evidence="1">
    <location>
        <begin position="1"/>
        <end position="20"/>
    </location>
</feature>
<name>A0AAG5D339_ANOAO</name>
<organism evidence="3 4">
    <name type="scientific">Anopheles atroparvus</name>
    <name type="common">European mosquito</name>
    <dbReference type="NCBI Taxonomy" id="41427"/>
    <lineage>
        <taxon>Eukaryota</taxon>
        <taxon>Metazoa</taxon>
        <taxon>Ecdysozoa</taxon>
        <taxon>Arthropoda</taxon>
        <taxon>Hexapoda</taxon>
        <taxon>Insecta</taxon>
        <taxon>Pterygota</taxon>
        <taxon>Neoptera</taxon>
        <taxon>Endopterygota</taxon>
        <taxon>Diptera</taxon>
        <taxon>Nematocera</taxon>
        <taxon>Culicoidea</taxon>
        <taxon>Culicidae</taxon>
        <taxon>Anophelinae</taxon>
        <taxon>Anopheles</taxon>
    </lineage>
</organism>
<dbReference type="SMART" id="SM00408">
    <property type="entry name" value="IGc2"/>
    <property type="match status" value="2"/>
</dbReference>
<dbReference type="Proteomes" id="UP000075880">
    <property type="component" value="Unassembled WGS sequence"/>
</dbReference>
<feature type="domain" description="Ig-like" evidence="2">
    <location>
        <begin position="146"/>
        <end position="247"/>
    </location>
</feature>
<dbReference type="FunFam" id="2.60.40.10:FF:002257">
    <property type="entry name" value="CLUMA_CG019509, isoform A"/>
    <property type="match status" value="1"/>
</dbReference>
<sequence length="373" mass="41799">MWLEKLLLVYLLTLFNSLDGYFLDNHHLQNNGRHRRKDSNEAKAAHRNSLGPLQSQFITKNNTRVISQRGGLAVLPCSVTMTTPATVSWFRRKDYQLLTVGLSTYSSDERFLVEHTRHLGNWALRIKNARKEDEGLYECQISTHPPQSIFIELRIVEAVAEILEAPDLHIDEGSTLRLECKLKRATESPLYVFWYHEDRMVNYDQEDGVSVSNNKLTSSILTVRNATARHGGNYTCAPANARQSSVYVHVLKGEKPAAMQHPNKNPTATSGASAAVSRTASHFSCLRLALGGLLPATAGLIVTLVRWLSTASPSAPLCQVEGQVRRRRRRWDEPRHRHGLPEGCTTALLCILIAPLLSVKTIFSKSIKLFDVV</sequence>
<evidence type="ECO:0000313" key="3">
    <source>
        <dbReference type="EnsemblMetazoa" id="ENSAATROPP005314"/>
    </source>
</evidence>
<feature type="domain" description="Ig-like" evidence="2">
    <location>
        <begin position="52"/>
        <end position="142"/>
    </location>
</feature>
<dbReference type="GO" id="GO:0032589">
    <property type="term" value="C:neuron projection membrane"/>
    <property type="evidence" value="ECO:0007669"/>
    <property type="project" value="TreeGrafter"/>
</dbReference>
<dbReference type="AlphaFoldDB" id="A0AAG5D339"/>
<dbReference type="PANTHER" id="PTHR23279:SF2">
    <property type="entry name" value="DEFECTIVE PROBOSCIS EXTENSION RESPONSE 19, ISOFORM A"/>
    <property type="match status" value="1"/>
</dbReference>
<dbReference type="InterPro" id="IPR013783">
    <property type="entry name" value="Ig-like_fold"/>
</dbReference>
<keyword evidence="4" id="KW-1185">Reference proteome</keyword>
<accession>A0AAG5D339</accession>
<dbReference type="InterPro" id="IPR013106">
    <property type="entry name" value="Ig_V-set"/>
</dbReference>
<dbReference type="InterPro" id="IPR003599">
    <property type="entry name" value="Ig_sub"/>
</dbReference>
<keyword evidence="1" id="KW-0732">Signal</keyword>
<dbReference type="Pfam" id="PF13927">
    <property type="entry name" value="Ig_3"/>
    <property type="match status" value="1"/>
</dbReference>
<dbReference type="InterPro" id="IPR036179">
    <property type="entry name" value="Ig-like_dom_sf"/>
</dbReference>
<dbReference type="InterPro" id="IPR037448">
    <property type="entry name" value="Zig-8"/>
</dbReference>
<dbReference type="Gene3D" id="2.60.40.10">
    <property type="entry name" value="Immunoglobulins"/>
    <property type="match status" value="2"/>
</dbReference>
<dbReference type="GO" id="GO:0050808">
    <property type="term" value="P:synapse organization"/>
    <property type="evidence" value="ECO:0007669"/>
    <property type="project" value="TreeGrafter"/>
</dbReference>
<dbReference type="InterPro" id="IPR007110">
    <property type="entry name" value="Ig-like_dom"/>
</dbReference>
<dbReference type="PROSITE" id="PS50835">
    <property type="entry name" value="IG_LIKE"/>
    <property type="match status" value="2"/>
</dbReference>
<reference evidence="3" key="1">
    <citation type="submission" date="2024-04" db="UniProtKB">
        <authorList>
            <consortium name="EnsemblMetazoa"/>
        </authorList>
    </citation>
    <scope>IDENTIFICATION</scope>
    <source>
        <strain evidence="3">EBRO</strain>
    </source>
</reference>
<feature type="chain" id="PRO_5042563550" description="Ig-like domain-containing protein" evidence="1">
    <location>
        <begin position="21"/>
        <end position="373"/>
    </location>
</feature>
<dbReference type="InterPro" id="IPR003598">
    <property type="entry name" value="Ig_sub2"/>
</dbReference>
<dbReference type="SMART" id="SM00409">
    <property type="entry name" value="IG"/>
    <property type="match status" value="2"/>
</dbReference>
<protein>
    <recommendedName>
        <fullName evidence="2">Ig-like domain-containing protein</fullName>
    </recommendedName>
</protein>
<dbReference type="SUPFAM" id="SSF48726">
    <property type="entry name" value="Immunoglobulin"/>
    <property type="match status" value="2"/>
</dbReference>
<evidence type="ECO:0000313" key="4">
    <source>
        <dbReference type="Proteomes" id="UP000075880"/>
    </source>
</evidence>
<dbReference type="EnsemblMetazoa" id="ENSAATROPT005748">
    <property type="protein sequence ID" value="ENSAATROPP005314"/>
    <property type="gene ID" value="ENSAATROPG004633"/>
</dbReference>
<dbReference type="SMART" id="SM00406">
    <property type="entry name" value="IGv"/>
    <property type="match status" value="1"/>
</dbReference>
<proteinExistence type="predicted"/>